<comment type="caution">
    <text evidence="9">The sequence shown here is derived from an EMBL/GenBank/DDBJ whole genome shotgun (WGS) entry which is preliminary data.</text>
</comment>
<dbReference type="PANTHER" id="PTHR10978:SF5">
    <property type="entry name" value="SUCCINATE DEHYDROGENASE CYTOCHROME B560 SUBUNIT, MITOCHONDRIAL"/>
    <property type="match status" value="1"/>
</dbReference>
<dbReference type="PANTHER" id="PTHR10978">
    <property type="entry name" value="SUCCINATE DEHYDROGENASE CYTOCHROME B560 SUBUNIT"/>
    <property type="match status" value="1"/>
</dbReference>
<name>A0A834XK20_APHGI</name>
<dbReference type="GO" id="GO:0016020">
    <property type="term" value="C:membrane"/>
    <property type="evidence" value="ECO:0007669"/>
    <property type="project" value="UniProtKB-SubCell"/>
</dbReference>
<dbReference type="InterPro" id="IPR034804">
    <property type="entry name" value="SQR/QFR_C/D"/>
</dbReference>
<dbReference type="NCBIfam" id="TIGR02970">
    <property type="entry name" value="succ_dehyd_cytB"/>
    <property type="match status" value="1"/>
</dbReference>
<dbReference type="GO" id="GO:0046872">
    <property type="term" value="F:metal ion binding"/>
    <property type="evidence" value="ECO:0007669"/>
    <property type="project" value="UniProtKB-KW"/>
</dbReference>
<keyword evidence="4" id="KW-0479">Metal-binding</keyword>
<dbReference type="GO" id="GO:0006099">
    <property type="term" value="P:tricarboxylic acid cycle"/>
    <property type="evidence" value="ECO:0007669"/>
    <property type="project" value="InterPro"/>
</dbReference>
<reference evidence="9 10" key="1">
    <citation type="submission" date="2020-08" db="EMBL/GenBank/DDBJ databases">
        <title>Aphidius gifuensis genome sequencing and assembly.</title>
        <authorList>
            <person name="Du Z."/>
        </authorList>
    </citation>
    <scope>NUCLEOTIDE SEQUENCE [LARGE SCALE GENOMIC DNA]</scope>
    <source>
        <strain evidence="9">YNYX2018</strain>
        <tissue evidence="9">Adults</tissue>
    </source>
</reference>
<evidence type="ECO:0000256" key="4">
    <source>
        <dbReference type="ARBA" id="ARBA00022723"/>
    </source>
</evidence>
<evidence type="ECO:0008006" key="11">
    <source>
        <dbReference type="Google" id="ProtNLM"/>
    </source>
</evidence>
<keyword evidence="2" id="KW-0349">Heme</keyword>
<evidence type="ECO:0000256" key="5">
    <source>
        <dbReference type="ARBA" id="ARBA00022989"/>
    </source>
</evidence>
<dbReference type="EMBL" id="JACMRX010000006">
    <property type="protein sequence ID" value="KAF7987623.1"/>
    <property type="molecule type" value="Genomic_DNA"/>
</dbReference>
<dbReference type="InterPro" id="IPR000701">
    <property type="entry name" value="SuccDH_FuR_B_TM-su"/>
</dbReference>
<proteinExistence type="predicted"/>
<evidence type="ECO:0000256" key="6">
    <source>
        <dbReference type="ARBA" id="ARBA00023004"/>
    </source>
</evidence>
<dbReference type="PROSITE" id="PS01001">
    <property type="entry name" value="SDH_CYT_2"/>
    <property type="match status" value="1"/>
</dbReference>
<dbReference type="GO" id="GO:0009055">
    <property type="term" value="F:electron transfer activity"/>
    <property type="evidence" value="ECO:0007669"/>
    <property type="project" value="InterPro"/>
</dbReference>
<dbReference type="InterPro" id="IPR018495">
    <property type="entry name" value="Succ_DH_cyt_bsu_CS"/>
</dbReference>
<evidence type="ECO:0000256" key="3">
    <source>
        <dbReference type="ARBA" id="ARBA00022692"/>
    </source>
</evidence>
<dbReference type="Gene3D" id="1.20.1300.10">
    <property type="entry name" value="Fumarate reductase/succinate dehydrogenase, transmembrane subunit"/>
    <property type="match status" value="1"/>
</dbReference>
<evidence type="ECO:0000313" key="10">
    <source>
        <dbReference type="Proteomes" id="UP000639338"/>
    </source>
</evidence>
<feature type="transmembrane region" description="Helical" evidence="8">
    <location>
        <begin position="171"/>
        <end position="191"/>
    </location>
</feature>
<dbReference type="SUPFAM" id="SSF48371">
    <property type="entry name" value="ARM repeat"/>
    <property type="match status" value="1"/>
</dbReference>
<evidence type="ECO:0000256" key="1">
    <source>
        <dbReference type="ARBA" id="ARBA00004141"/>
    </source>
</evidence>
<dbReference type="InterPro" id="IPR016024">
    <property type="entry name" value="ARM-type_fold"/>
</dbReference>
<dbReference type="CDD" id="cd03499">
    <property type="entry name" value="SQR_TypeC_SdhC"/>
    <property type="match status" value="1"/>
</dbReference>
<keyword evidence="5 8" id="KW-1133">Transmembrane helix</keyword>
<accession>A0A834XK20</accession>
<dbReference type="PROSITE" id="PS01000">
    <property type="entry name" value="SDH_CYT_1"/>
    <property type="match status" value="1"/>
</dbReference>
<protein>
    <recommendedName>
        <fullName evidence="11">Succinate dehydrogenase cytochrome b560 subunit, mitochondrial</fullName>
    </recommendedName>
</protein>
<dbReference type="GO" id="GO:0006121">
    <property type="term" value="P:mitochondrial electron transport, succinate to ubiquinone"/>
    <property type="evidence" value="ECO:0007669"/>
    <property type="project" value="TreeGrafter"/>
</dbReference>
<feature type="transmembrane region" description="Helical" evidence="8">
    <location>
        <begin position="203"/>
        <end position="222"/>
    </location>
</feature>
<gene>
    <name evidence="9" type="ORF">HCN44_003486</name>
</gene>
<evidence type="ECO:0000313" key="9">
    <source>
        <dbReference type="EMBL" id="KAF7987623.1"/>
    </source>
</evidence>
<comment type="subcellular location">
    <subcellularLocation>
        <location evidence="1">Membrane</location>
        <topology evidence="1">Multi-pass membrane protein</topology>
    </subcellularLocation>
</comment>
<keyword evidence="7 8" id="KW-0472">Membrane</keyword>
<evidence type="ECO:0000256" key="2">
    <source>
        <dbReference type="ARBA" id="ARBA00022617"/>
    </source>
</evidence>
<evidence type="ECO:0000256" key="7">
    <source>
        <dbReference type="ARBA" id="ARBA00023136"/>
    </source>
</evidence>
<dbReference type="GO" id="GO:0005739">
    <property type="term" value="C:mitochondrion"/>
    <property type="evidence" value="ECO:0007669"/>
    <property type="project" value="GOC"/>
</dbReference>
<keyword evidence="10" id="KW-1185">Reference proteome</keyword>
<keyword evidence="6" id="KW-0408">Iron</keyword>
<dbReference type="Proteomes" id="UP000639338">
    <property type="component" value="Unassembled WGS sequence"/>
</dbReference>
<dbReference type="SUPFAM" id="SSF81343">
    <property type="entry name" value="Fumarate reductase respiratory complex transmembrane subunits"/>
    <property type="match status" value="1"/>
</dbReference>
<dbReference type="AlphaFoldDB" id="A0A834XK20"/>
<feature type="transmembrane region" description="Helical" evidence="8">
    <location>
        <begin position="242"/>
        <end position="262"/>
    </location>
</feature>
<keyword evidence="3 8" id="KW-0812">Transmembrane</keyword>
<evidence type="ECO:0000256" key="8">
    <source>
        <dbReference type="SAM" id="Phobius"/>
    </source>
</evidence>
<dbReference type="Pfam" id="PF01127">
    <property type="entry name" value="Sdh_cyt"/>
    <property type="match status" value="1"/>
</dbReference>
<dbReference type="InterPro" id="IPR014314">
    <property type="entry name" value="Succ_DH_cytb556"/>
</dbReference>
<dbReference type="OrthoDB" id="588261at2759"/>
<sequence>MQITLECRAGALAQDNSSPVVQVWSLYELSLIADSSGPIYRGYIEPTLSVVLTLLLNVSFSYIDIYQCIGKLLSALITTIGPELQEYSTMALSYSRLLCCQNLGMCKSPSIFTPRFVAIPSTVSKCMTTQIETYTQKNERLNRPMSPHLTIYKPQLTTILSITHRGTGIALSLYALGIGAAGLFIPGGMLSMIQTIDVMCPPAVFLFIGKYAIAWPALFHYFNGIRHLAWDLGQLLRIKQVYTTGWTVIAISTIATLALAAIF</sequence>
<organism evidence="9 10">
    <name type="scientific">Aphidius gifuensis</name>
    <name type="common">Parasitoid wasp</name>
    <dbReference type="NCBI Taxonomy" id="684658"/>
    <lineage>
        <taxon>Eukaryota</taxon>
        <taxon>Metazoa</taxon>
        <taxon>Ecdysozoa</taxon>
        <taxon>Arthropoda</taxon>
        <taxon>Hexapoda</taxon>
        <taxon>Insecta</taxon>
        <taxon>Pterygota</taxon>
        <taxon>Neoptera</taxon>
        <taxon>Endopterygota</taxon>
        <taxon>Hymenoptera</taxon>
        <taxon>Apocrita</taxon>
        <taxon>Ichneumonoidea</taxon>
        <taxon>Braconidae</taxon>
        <taxon>Aphidiinae</taxon>
        <taxon>Aphidius</taxon>
    </lineage>
</organism>